<dbReference type="InterPro" id="IPR051549">
    <property type="entry name" value="PEP_Utilizing_Enz"/>
</dbReference>
<feature type="domain" description="Pyruvate phosphate dikinase AMP/ATP-binding" evidence="2">
    <location>
        <begin position="230"/>
        <end position="280"/>
    </location>
</feature>
<dbReference type="STRING" id="1758689.SGUI_2749"/>
<reference evidence="3 4" key="1">
    <citation type="submission" date="2016-03" db="EMBL/GenBank/DDBJ databases">
        <title>Shallow-sea hydrothermal system.</title>
        <authorList>
            <person name="Tang K."/>
        </authorList>
    </citation>
    <scope>NUCLEOTIDE SEQUENCE [LARGE SCALE GENOMIC DNA]</scope>
    <source>
        <strain evidence="3 4">JLT9</strain>
    </source>
</reference>
<sequence length="807" mass="85624">MRREPGQQRAVLRLEEVGAEDLALVGGKGANLGELIDAGLPVPRGFVVTTQGYAEVAAGVDVSGDLGDGSAVRHELAGVDIPDGLREQIVAAYADLGEPRVAVRSSATAEDLPGAAFAGQQDTYLDVTGTEQLLRAVRECWASLWTERAIAYRRRLGISPSSVALAVVVQEMVPADAAGVMFTANPVTGSRDEVVVNAAPGLGEALVSGEVTPETSVVAGGRVTERTAGESAGPVVPDETLLALAALGRRVAEHFGRPQDIEWAVTGSGLSLLQARPMTALPPPPLDLAPVQRLTGPQILEMLPARPYPLDVSAWIAPGLGRMVQRMLLEIPGLTVSFADVLPERDGVVERFVPPHPRPTARVLTAPARILPRLRCFRPARWWDDPRWAAFDARVRRMNATDLAGLDWAGLLATHQDALAALDLVTDLRVDHLPRAAVDLVGLRLAALALGRWSPALTRGIRSRTEATNDALQELADLAREDDDLVAALDAQEPMTALDDPRFAGFREQLDAVLRDFGHRESASPLFLSLPTWRDAPETVLALVRMLVDRPAGSEAAEGGAAAHEAVAAQRHLLEHPLLRGPLGEPVRGLLDDARAGIAFREDSHFEATRVLPVLRAVMLEVGRRLAGAGVLAQRDDVWHLRWEEVAALGDLGDAAADAAAELRHTVDRRRARREELASVPLIAPGAFRRSRGAPPDALVTGTPASAGRASGPVRVIRKPADFARLRPGDVLVCSYTNPSWTPLFQRAVAVVVDTGGVGSHAAIVAREYAVPAVMGTGTGTRALRDGQLVVVDGDAGVVTAAPAVGP</sequence>
<evidence type="ECO:0000313" key="3">
    <source>
        <dbReference type="EMBL" id="ANS80145.1"/>
    </source>
</evidence>
<feature type="domain" description="Pyruvate phosphate dikinase AMP/ATP-binding" evidence="2">
    <location>
        <begin position="23"/>
        <end position="220"/>
    </location>
</feature>
<protein>
    <submittedName>
        <fullName evidence="3">Phosphoenolpyruvate synthase</fullName>
        <ecNumber evidence="3">2.7.9.2</ecNumber>
    </submittedName>
</protein>
<dbReference type="AlphaFoldDB" id="A0A1B1NFK0"/>
<dbReference type="Gene3D" id="3.30.1490.20">
    <property type="entry name" value="ATP-grasp fold, A domain"/>
    <property type="match status" value="1"/>
</dbReference>
<dbReference type="Proteomes" id="UP000092482">
    <property type="component" value="Chromosome"/>
</dbReference>
<dbReference type="OrthoDB" id="9765468at2"/>
<name>A0A1B1NFK0_9MICO</name>
<dbReference type="GO" id="GO:0008986">
    <property type="term" value="F:pyruvate, water dikinase activity"/>
    <property type="evidence" value="ECO:0007669"/>
    <property type="project" value="UniProtKB-EC"/>
</dbReference>
<dbReference type="EC" id="2.7.9.2" evidence="3"/>
<evidence type="ECO:0000313" key="4">
    <source>
        <dbReference type="Proteomes" id="UP000092482"/>
    </source>
</evidence>
<keyword evidence="4" id="KW-1185">Reference proteome</keyword>
<feature type="domain" description="PEP-utilising enzyme mobile" evidence="1">
    <location>
        <begin position="727"/>
        <end position="797"/>
    </location>
</feature>
<proteinExistence type="predicted"/>
<evidence type="ECO:0000259" key="1">
    <source>
        <dbReference type="Pfam" id="PF00391"/>
    </source>
</evidence>
<dbReference type="InterPro" id="IPR008279">
    <property type="entry name" value="PEP-util_enz_mobile_dom"/>
</dbReference>
<dbReference type="Gene3D" id="3.30.470.20">
    <property type="entry name" value="ATP-grasp fold, B domain"/>
    <property type="match status" value="1"/>
</dbReference>
<dbReference type="SUPFAM" id="SSF52009">
    <property type="entry name" value="Phosphohistidine domain"/>
    <property type="match status" value="1"/>
</dbReference>
<dbReference type="InterPro" id="IPR013815">
    <property type="entry name" value="ATP_grasp_subdomain_1"/>
</dbReference>
<dbReference type="Pfam" id="PF00391">
    <property type="entry name" value="PEP-utilizers"/>
    <property type="match status" value="1"/>
</dbReference>
<organism evidence="3 4">
    <name type="scientific">Serinicoccus hydrothermalis</name>
    <dbReference type="NCBI Taxonomy" id="1758689"/>
    <lineage>
        <taxon>Bacteria</taxon>
        <taxon>Bacillati</taxon>
        <taxon>Actinomycetota</taxon>
        <taxon>Actinomycetes</taxon>
        <taxon>Micrococcales</taxon>
        <taxon>Ornithinimicrobiaceae</taxon>
        <taxon>Serinicoccus</taxon>
    </lineage>
</organism>
<keyword evidence="3" id="KW-0808">Transferase</keyword>
<dbReference type="KEGG" id="serj:SGUI_2749"/>
<dbReference type="PATRIC" id="fig|1758689.4.peg.2870"/>
<dbReference type="InterPro" id="IPR036637">
    <property type="entry name" value="Phosphohistidine_dom_sf"/>
</dbReference>
<dbReference type="Gene3D" id="3.50.30.10">
    <property type="entry name" value="Phosphohistidine domain"/>
    <property type="match status" value="1"/>
</dbReference>
<dbReference type="EMBL" id="CP014989">
    <property type="protein sequence ID" value="ANS80145.1"/>
    <property type="molecule type" value="Genomic_DNA"/>
</dbReference>
<dbReference type="GO" id="GO:0005524">
    <property type="term" value="F:ATP binding"/>
    <property type="evidence" value="ECO:0007669"/>
    <property type="project" value="InterPro"/>
</dbReference>
<keyword evidence="3" id="KW-0670">Pyruvate</keyword>
<dbReference type="PANTHER" id="PTHR43615">
    <property type="entry name" value="PHOSPHOENOLPYRUVATE SYNTHASE-RELATED"/>
    <property type="match status" value="1"/>
</dbReference>
<gene>
    <name evidence="3" type="ORF">SGUI_2749</name>
</gene>
<dbReference type="RefSeq" id="WP_066641330.1">
    <property type="nucleotide sequence ID" value="NZ_CP014989.1"/>
</dbReference>
<accession>A0A1B1NFK0</accession>
<dbReference type="PANTHER" id="PTHR43615:SF1">
    <property type="entry name" value="PPDK_N DOMAIN-CONTAINING PROTEIN"/>
    <property type="match status" value="1"/>
</dbReference>
<dbReference type="SUPFAM" id="SSF56059">
    <property type="entry name" value="Glutathione synthetase ATP-binding domain-like"/>
    <property type="match status" value="1"/>
</dbReference>
<dbReference type="Pfam" id="PF01326">
    <property type="entry name" value="PPDK_N"/>
    <property type="match status" value="2"/>
</dbReference>
<dbReference type="InterPro" id="IPR002192">
    <property type="entry name" value="PPDK_AMP/ATP-bd"/>
</dbReference>
<evidence type="ECO:0000259" key="2">
    <source>
        <dbReference type="Pfam" id="PF01326"/>
    </source>
</evidence>